<dbReference type="EMBL" id="AAYG02000009">
    <property type="protein sequence ID" value="EDN78639.1"/>
    <property type="molecule type" value="Genomic_DNA"/>
</dbReference>
<comment type="subunit">
    <text evidence="4">Homotrimer.</text>
</comment>
<reference evidence="10 11" key="2">
    <citation type="submission" date="2007-06" db="EMBL/GenBank/DDBJ databases">
        <title>Draft genome sequence of Ruminococcus gnavus (ATCC 29149).</title>
        <authorList>
            <person name="Sudarsanam P."/>
            <person name="Ley R."/>
            <person name="Guruge J."/>
            <person name="Turnbaugh P.J."/>
            <person name="Mahowald M."/>
            <person name="Liep D."/>
            <person name="Gordon J."/>
        </authorList>
    </citation>
    <scope>NUCLEOTIDE SEQUENCE [LARGE SCALE GENOMIC DNA]</scope>
    <source>
        <strain evidence="10 11">ATCC 29149</strain>
    </source>
</reference>
<proteinExistence type="inferred from homology"/>
<evidence type="ECO:0000259" key="9">
    <source>
        <dbReference type="PROSITE" id="PS51819"/>
    </source>
</evidence>
<dbReference type="InterPro" id="IPR031338">
    <property type="entry name" value="KDPG/KHG_AS_2"/>
</dbReference>
<dbReference type="Gene3D" id="3.20.20.70">
    <property type="entry name" value="Aldolase class I"/>
    <property type="match status" value="1"/>
</dbReference>
<evidence type="ECO:0000256" key="1">
    <source>
        <dbReference type="ARBA" id="ARBA00000654"/>
    </source>
</evidence>
<dbReference type="AlphaFoldDB" id="A7B0H3"/>
<dbReference type="CDD" id="cd00452">
    <property type="entry name" value="KDPG_aldolase"/>
    <property type="match status" value="1"/>
</dbReference>
<comment type="similarity">
    <text evidence="3">Belongs to the KHG/KDPG aldolase family.</text>
</comment>
<comment type="pathway">
    <text evidence="2">Carbohydrate acid metabolism; 2-dehydro-3-deoxy-D-gluconate degradation; D-glyceraldehyde 3-phosphate and pyruvate from 2-dehydro-3-deoxy-D-gluconate: step 2/2.</text>
</comment>
<gene>
    <name evidence="10" type="primary">eda</name>
    <name evidence="10" type="ORF">RUMGNA_01049</name>
</gene>
<protein>
    <recommendedName>
        <fullName evidence="5">2-dehydro-3-deoxy-phosphogluconate aldolase</fullName>
        <ecNumber evidence="5">4.1.2.14</ecNumber>
    </recommendedName>
</protein>
<evidence type="ECO:0000256" key="3">
    <source>
        <dbReference type="ARBA" id="ARBA00006906"/>
    </source>
</evidence>
<keyword evidence="7" id="KW-0704">Schiff base</keyword>
<dbReference type="InterPro" id="IPR031337">
    <property type="entry name" value="KDPG/KHG_AS_1"/>
</dbReference>
<dbReference type="SUPFAM" id="SSF51569">
    <property type="entry name" value="Aldolase"/>
    <property type="match status" value="1"/>
</dbReference>
<dbReference type="Proteomes" id="UP000004410">
    <property type="component" value="Unassembled WGS sequence"/>
</dbReference>
<dbReference type="InterPro" id="IPR037523">
    <property type="entry name" value="VOC_core"/>
</dbReference>
<keyword evidence="8" id="KW-0119">Carbohydrate metabolism</keyword>
<accession>A7B0H3</accession>
<dbReference type="EC" id="4.1.2.14" evidence="5"/>
<feature type="domain" description="VOC" evidence="9">
    <location>
        <begin position="213"/>
        <end position="321"/>
    </location>
</feature>
<evidence type="ECO:0000256" key="7">
    <source>
        <dbReference type="ARBA" id="ARBA00023270"/>
    </source>
</evidence>
<sequence length="321" mass="34086">MTMNEVLEKIQKIGIVPVVVLNDAKDAAPLAKALCDGGLPCAEVTFRTEAAEESIRIMAEQFPQMLVGAGTVLTTEQVDRAVAAGAKFIVSPGLNPKVVKYCIEKGVPVTPGTANPSDVEQAIELGLEVVKFFPAEAAGGLNMIKSMAAPYTNMKFMPTGGINAKNINSYLAFPKILACGGSWMVKGDLVAAGEFDKITELTKEAVMTMLGFELKHIGINCENEEEAEKTAGTFASLFGFEKKSGNSSVFAGSAVEAMKSPYLGAKGHIAVGTNSVDRAVNYLESQGVEFNMDSAKYKDGKLTAIYLKEEVAGFAVHLVQK</sequence>
<evidence type="ECO:0000256" key="2">
    <source>
        <dbReference type="ARBA" id="ARBA00004736"/>
    </source>
</evidence>
<comment type="catalytic activity">
    <reaction evidence="1">
        <text>2-dehydro-3-deoxy-6-phospho-D-gluconate = D-glyceraldehyde 3-phosphate + pyruvate</text>
        <dbReference type="Rhea" id="RHEA:17089"/>
        <dbReference type="ChEBI" id="CHEBI:15361"/>
        <dbReference type="ChEBI" id="CHEBI:57569"/>
        <dbReference type="ChEBI" id="CHEBI:59776"/>
        <dbReference type="EC" id="4.1.2.14"/>
    </reaction>
</comment>
<evidence type="ECO:0000256" key="8">
    <source>
        <dbReference type="ARBA" id="ARBA00023277"/>
    </source>
</evidence>
<dbReference type="GO" id="GO:0008675">
    <property type="term" value="F:2-dehydro-3-deoxy-phosphogluconate aldolase activity"/>
    <property type="evidence" value="ECO:0007669"/>
    <property type="project" value="UniProtKB-EC"/>
</dbReference>
<dbReference type="PANTHER" id="PTHR30246">
    <property type="entry name" value="2-KETO-3-DEOXY-6-PHOSPHOGLUCONATE ALDOLASE"/>
    <property type="match status" value="1"/>
</dbReference>
<dbReference type="SMR" id="A7B0H3"/>
<dbReference type="SUPFAM" id="SSF54593">
    <property type="entry name" value="Glyoxalase/Bleomycin resistance protein/Dihydroxybiphenyl dioxygenase"/>
    <property type="match status" value="1"/>
</dbReference>
<evidence type="ECO:0000256" key="4">
    <source>
        <dbReference type="ARBA" id="ARBA00011233"/>
    </source>
</evidence>
<dbReference type="InterPro" id="IPR013785">
    <property type="entry name" value="Aldolase_TIM"/>
</dbReference>
<dbReference type="PANTHER" id="PTHR30246:SF1">
    <property type="entry name" value="2-DEHYDRO-3-DEOXY-6-PHOSPHOGALACTONATE ALDOLASE-RELATED"/>
    <property type="match status" value="1"/>
</dbReference>
<comment type="caution">
    <text evidence="10">The sequence shown here is derived from an EMBL/GenBank/DDBJ whole genome shotgun (WGS) entry which is preliminary data.</text>
</comment>
<evidence type="ECO:0000256" key="5">
    <source>
        <dbReference type="ARBA" id="ARBA00013063"/>
    </source>
</evidence>
<dbReference type="InterPro" id="IPR029068">
    <property type="entry name" value="Glyas_Bleomycin-R_OHBP_Dase"/>
</dbReference>
<reference evidence="10 11" key="1">
    <citation type="submission" date="2007-04" db="EMBL/GenBank/DDBJ databases">
        <authorList>
            <person name="Fulton L."/>
            <person name="Clifton S."/>
            <person name="Fulton B."/>
            <person name="Xu J."/>
            <person name="Minx P."/>
            <person name="Pepin K.H."/>
            <person name="Johnson M."/>
            <person name="Thiruvilangam P."/>
            <person name="Bhonagiri V."/>
            <person name="Nash W.E."/>
            <person name="Mardis E.R."/>
            <person name="Wilson R.K."/>
        </authorList>
    </citation>
    <scope>NUCLEOTIDE SEQUENCE [LARGE SCALE GENOMIC DNA]</scope>
    <source>
        <strain evidence="10 11">ATCC 29149</strain>
    </source>
</reference>
<dbReference type="NCBIfam" id="TIGR01182">
    <property type="entry name" value="eda"/>
    <property type="match status" value="1"/>
</dbReference>
<dbReference type="Pfam" id="PF01081">
    <property type="entry name" value="Aldolase"/>
    <property type="match status" value="1"/>
</dbReference>
<dbReference type="NCBIfam" id="NF004325">
    <property type="entry name" value="PRK05718.1"/>
    <property type="match status" value="1"/>
</dbReference>
<dbReference type="eggNOG" id="COG0800">
    <property type="taxonomic scope" value="Bacteria"/>
</dbReference>
<dbReference type="PROSITE" id="PS51819">
    <property type="entry name" value="VOC"/>
    <property type="match status" value="1"/>
</dbReference>
<evidence type="ECO:0000313" key="10">
    <source>
        <dbReference type="EMBL" id="EDN78639.1"/>
    </source>
</evidence>
<dbReference type="InterPro" id="IPR000887">
    <property type="entry name" value="Aldlse_KDPG_KHG"/>
</dbReference>
<dbReference type="PaxDb" id="411470-RUMGNA_01049"/>
<dbReference type="PROSITE" id="PS00159">
    <property type="entry name" value="ALDOLASE_KDPG_KHG_1"/>
    <property type="match status" value="1"/>
</dbReference>
<evidence type="ECO:0000256" key="6">
    <source>
        <dbReference type="ARBA" id="ARBA00023239"/>
    </source>
</evidence>
<keyword evidence="6 10" id="KW-0456">Lyase</keyword>
<name>A7B0H3_MEDG7</name>
<dbReference type="PROSITE" id="PS00160">
    <property type="entry name" value="ALDOLASE_KDPG_KHG_2"/>
    <property type="match status" value="1"/>
</dbReference>
<organism evidence="10 11">
    <name type="scientific">Mediterraneibacter gnavus (strain ATCC 29149 / DSM 114966 / JCM 6515 / VPI C7-9)</name>
    <name type="common">Ruminococcus gnavus</name>
    <dbReference type="NCBI Taxonomy" id="411470"/>
    <lineage>
        <taxon>Bacteria</taxon>
        <taxon>Bacillati</taxon>
        <taxon>Bacillota</taxon>
        <taxon>Clostridia</taxon>
        <taxon>Lachnospirales</taxon>
        <taxon>Lachnospiraceae</taxon>
        <taxon>Mediterraneibacter</taxon>
    </lineage>
</organism>
<evidence type="ECO:0000313" key="11">
    <source>
        <dbReference type="Proteomes" id="UP000004410"/>
    </source>
</evidence>